<gene>
    <name evidence="1" type="ORF">B0H16DRAFT_1717139</name>
</gene>
<reference evidence="1" key="1">
    <citation type="submission" date="2023-03" db="EMBL/GenBank/DDBJ databases">
        <title>Massive genome expansion in bonnet fungi (Mycena s.s.) driven by repeated elements and novel gene families across ecological guilds.</title>
        <authorList>
            <consortium name="Lawrence Berkeley National Laboratory"/>
            <person name="Harder C.B."/>
            <person name="Miyauchi S."/>
            <person name="Viragh M."/>
            <person name="Kuo A."/>
            <person name="Thoen E."/>
            <person name="Andreopoulos B."/>
            <person name="Lu D."/>
            <person name="Skrede I."/>
            <person name="Drula E."/>
            <person name="Henrissat B."/>
            <person name="Morin E."/>
            <person name="Kohler A."/>
            <person name="Barry K."/>
            <person name="LaButti K."/>
            <person name="Morin E."/>
            <person name="Salamov A."/>
            <person name="Lipzen A."/>
            <person name="Mereny Z."/>
            <person name="Hegedus B."/>
            <person name="Baldrian P."/>
            <person name="Stursova M."/>
            <person name="Weitz H."/>
            <person name="Taylor A."/>
            <person name="Grigoriev I.V."/>
            <person name="Nagy L.G."/>
            <person name="Martin F."/>
            <person name="Kauserud H."/>
        </authorList>
    </citation>
    <scope>NUCLEOTIDE SEQUENCE</scope>
    <source>
        <strain evidence="1">CBHHK182m</strain>
    </source>
</reference>
<evidence type="ECO:0000313" key="2">
    <source>
        <dbReference type="Proteomes" id="UP001215598"/>
    </source>
</evidence>
<dbReference type="Gene3D" id="1.20.1280.50">
    <property type="match status" value="1"/>
</dbReference>
<dbReference type="Proteomes" id="UP001215598">
    <property type="component" value="Unassembled WGS sequence"/>
</dbReference>
<name>A0AAD7NMU0_9AGAR</name>
<keyword evidence="2" id="KW-1185">Reference proteome</keyword>
<dbReference type="AlphaFoldDB" id="A0AAD7NMU0"/>
<dbReference type="EMBL" id="JARKIB010000023">
    <property type="protein sequence ID" value="KAJ7766802.1"/>
    <property type="molecule type" value="Genomic_DNA"/>
</dbReference>
<comment type="caution">
    <text evidence="1">The sequence shown here is derived from an EMBL/GenBank/DDBJ whole genome shotgun (WGS) entry which is preliminary data.</text>
</comment>
<dbReference type="PANTHER" id="PTHR38926:SF5">
    <property type="entry name" value="F-BOX AND LEUCINE-RICH REPEAT PROTEIN 6"/>
    <property type="match status" value="1"/>
</dbReference>
<dbReference type="PANTHER" id="PTHR38926">
    <property type="entry name" value="F-BOX DOMAIN CONTAINING PROTEIN, EXPRESSED"/>
    <property type="match status" value="1"/>
</dbReference>
<dbReference type="InterPro" id="IPR032675">
    <property type="entry name" value="LRR_dom_sf"/>
</dbReference>
<evidence type="ECO:0000313" key="1">
    <source>
        <dbReference type="EMBL" id="KAJ7766802.1"/>
    </source>
</evidence>
<dbReference type="Gene3D" id="3.80.10.10">
    <property type="entry name" value="Ribonuclease Inhibitor"/>
    <property type="match status" value="1"/>
</dbReference>
<proteinExistence type="predicted"/>
<accession>A0AAD7NMU0</accession>
<sequence length="473" mass="53505">MPSFGLGDLSNRPPQYQKQYTLVNQNGRLRFAAVSRRALALPPELLAEIFLSCLPEPECITITDGTPHPDRPPLVFCAVCRHWRDVAFTTPRLWGTLYLNSEFAYSTTRGEEYVKFCRQWIYRAGNMPLTFWLEAFVKNDNIRSLHNLLGRLAQNWRNADLTRDSHMPNWLQIPSHGKYPFLENLTFATACTDPAISFCDAPRLRAVCLYAFTTNIRLPWHQLTSFQTDTIDVSACLKVLRDAPNLAEASFAWIKNDHSSSPPNAITPLNNLKSLKLGKGLASAEPFPMGILDSLKAPALKSLTLQSGFNDHYPLASSILSFISRSSCQLHTLKLSHIPTSTAALIEFLEATPSLQNLKLHPPWTANLNALFTQFTRRPGFLPVLESFYFVFPKAGIIDASAATASLVVDMLTWRRSATPLHSFHLAHPYSGTVFEMTIEVHPEFRRLRKEGMRLYIGKWWGDESFMDDDLFV</sequence>
<dbReference type="SUPFAM" id="SSF52047">
    <property type="entry name" value="RNI-like"/>
    <property type="match status" value="1"/>
</dbReference>
<evidence type="ECO:0008006" key="3">
    <source>
        <dbReference type="Google" id="ProtNLM"/>
    </source>
</evidence>
<protein>
    <recommendedName>
        <fullName evidence="3">F-box domain-containing protein</fullName>
    </recommendedName>
</protein>
<organism evidence="1 2">
    <name type="scientific">Mycena metata</name>
    <dbReference type="NCBI Taxonomy" id="1033252"/>
    <lineage>
        <taxon>Eukaryota</taxon>
        <taxon>Fungi</taxon>
        <taxon>Dikarya</taxon>
        <taxon>Basidiomycota</taxon>
        <taxon>Agaricomycotina</taxon>
        <taxon>Agaricomycetes</taxon>
        <taxon>Agaricomycetidae</taxon>
        <taxon>Agaricales</taxon>
        <taxon>Marasmiineae</taxon>
        <taxon>Mycenaceae</taxon>
        <taxon>Mycena</taxon>
    </lineage>
</organism>